<keyword evidence="5" id="KW-1185">Reference proteome</keyword>
<feature type="compositionally biased region" description="Low complexity" evidence="1">
    <location>
        <begin position="1273"/>
        <end position="1286"/>
    </location>
</feature>
<feature type="region of interest" description="Disordered" evidence="1">
    <location>
        <begin position="3547"/>
        <end position="3598"/>
    </location>
</feature>
<feature type="region of interest" description="Disordered" evidence="1">
    <location>
        <begin position="2160"/>
        <end position="2183"/>
    </location>
</feature>
<feature type="compositionally biased region" description="Low complexity" evidence="1">
    <location>
        <begin position="305"/>
        <end position="314"/>
    </location>
</feature>
<feature type="region of interest" description="Disordered" evidence="1">
    <location>
        <begin position="2338"/>
        <end position="2427"/>
    </location>
</feature>
<evidence type="ECO:0000313" key="6">
    <source>
        <dbReference type="RefSeq" id="XP_022816803.1"/>
    </source>
</evidence>
<dbReference type="Gene3D" id="2.60.40.10">
    <property type="entry name" value="Immunoglobulins"/>
    <property type="match status" value="1"/>
</dbReference>
<feature type="compositionally biased region" description="Basic and acidic residues" evidence="1">
    <location>
        <begin position="2363"/>
        <end position="2374"/>
    </location>
</feature>
<feature type="region of interest" description="Disordered" evidence="1">
    <location>
        <begin position="3741"/>
        <end position="3767"/>
    </location>
</feature>
<feature type="compositionally biased region" description="Basic and acidic residues" evidence="1">
    <location>
        <begin position="2682"/>
        <end position="2691"/>
    </location>
</feature>
<feature type="compositionally biased region" description="Low complexity" evidence="1">
    <location>
        <begin position="3498"/>
        <end position="3512"/>
    </location>
</feature>
<feature type="region of interest" description="Disordered" evidence="1">
    <location>
        <begin position="4231"/>
        <end position="4251"/>
    </location>
</feature>
<dbReference type="InterPro" id="IPR013783">
    <property type="entry name" value="Ig-like_fold"/>
</dbReference>
<feature type="region of interest" description="Disordered" evidence="1">
    <location>
        <begin position="1132"/>
        <end position="1160"/>
    </location>
</feature>
<sequence length="4387" mass="498848">MLFINFVCLLYLMVHVDSHTISKSIDNDQRVDDIFDSITDLEGTRSPKQRRDRIQHKYKSDYKDEFVRPEYVFKDTKLYSDTDRTTQKASPKPSTEHSKHHKSPKRRVGSFWRKLRGKDKKIKNENISRSRRISNNRGFAPKYTIAAVHRSSQLKNKKKNKNAFTPRPEVGHGVGTPHPPDGKYVKRDLDTAITENLPAIAHSSTAAPISNKNPYSSRSNCKLRIGITPQSDNMQKNKFRIKTVEPYKMTERVVDPLEESEASQSSDSGSLETLSTQLAQLKEKYGLTKASSTYTLSASKHRTETSTPKSTTATEAEFGGTAQIEALLDDIKMKAIARITQESPMVTDIITNTVTEATFEVDHLLSQVTPGYNKDAIESSNDISKRNAKRTVSSEDENKIYLKDPTSTPSTESHYVAARSIKEDTITMAHNVEDMLQRELKNIYNKVKHKVSSDFRKEINKAKCTIKEGLHKISTCGKCSNITTTKTTVRMTTPTKKAQIVSQSHKSVATEREKATSRHARNTPTLKTTPKSDLEFTKVTYDDYVMLTLYEEMLAKTHEENVRKMLATANVTPPKKRRHHIKLSKRNPETLTNVKLREVVEKLYDDGGNMPEYDYIEPSINVNMSMPSSDMPDLDSGSLEPVVVPDTIMAEPDQHIHNSVPSSTVSGTAEDLSDTSLEGLSNKISYNDFVNGYKHYLKFQKEQSNQNFSNLVKYQAHRHHSVDDIGKFILNKIPPLPSLRGKRFLDETDMDYQEITTKSDDSWFKRHFYLFIDNGPPKKFHTAQTVELKSAATEAPKTYVTNPMLPQPVQKDQVYINIGADEGQVGLRTTMDTSSMNLEDLSKVLDSIKSKQTISPYLRGLKTHSKPYVMSNATVTENAILQIRMMPQNVIGKLFGGNRRQAHPRNRWTYSDDWSPIDMFTETPSNRWKRTVKGSVTIMEDFINKDLEDKPTTGSKEVFAEPAIKTRETNKYGYVDIDLVPRQTAVVKLRENTKKSKFKNFFKRFRFKKNKGKAKQSKRSANGYYGDDTYGYGHRRSRFNPIKKLKDMFRVKPEPGKEESPVYNIPPNMPDYDMMTSHIDTFKPVKYDKPMSLDEMQREIPNISDIDALVTKPTTGRSSFHYRLDENDSALLSNDHASSPMPSLPEQKVYSSETPQATPQELDLPTDWREAAVAITGQTLKTAQKDPTPLTPVYKTTTAATTKSTTITTQATTTIRPTEDNAKKANIHFNKITKTLKTTVQQRQPPNNVMTVNLKTLKPPKTKSTRVSKVTKRSTTTMTSTFTTTTTPPPPTMQSTEVYKAEPAQLFKTSPSDLFDSYSTDLFDTEAPHVMTLDDINLILRNIQHKLQKITSTEYPKISTTFFKRGTMYGRKNYNIPVSIPKPPREIEELTVKTKLTRIAKFPITKRQYKVKNVQEIPVHDESDYPGINDEHVKEYPRLRNRNSVTDMKVAGKPKQFYSSTPKDRSGKKKYTDFFNDLVMWHNDILNLDKVPSPVWNDILHKVQGNAVESYTTPNMTDILKELKEMNEYLAEADLASIERVNHSQKMESFDMRRRPKVHKQGMIQSVAMDDNAIVTSKDFLIRGEAKYYQYNRPGLIAKKIKSSDFITKLNRLGAYDDEEISKDVPRRLDLSSPFYDTKEPAILVDTTLMAYDDDADSVTKGLEVKKLSRDSQKSKNFPKKHGQAFTPFLKTNKPPMQYFTTPLPMKSNEFNKFLKEHMMDVESVTSPTLELPTFNNNWVTRPHKHPTSTALKSQAAVTKASIQKLAKIDSLKKLNSELLKSINYTSQLMVKAKPADHYQPSPRPQANSKKNSFEDDFDRQKRYSEVSKVPRVASVKTDKVTQEANYYNMIKKKMKERLFEKKGTPAERPSHETVTLDPRNKEVEITIINFDDIEKLTTPQTYETYALPAIKKEDNNLMTMPPYTTELDKTTMTTLPTTSTTEFGPKFDFGVKDDMHNGLLYKDIFREHDKTTTTSTEFSTQDSKSTTEYVDPSMNETPSTTKIRYPFEKIPQLYPNILGKMPHVKNFNAAPKRVQISSHHYKYDIFYDDSKKIMKSVFDYHTKEPMDAVAVGNKRSQLRDNIVVLRHPSAPIRGKQGTAMSFGKRSQLKDNYPRAPTIFRKGETKIEVIRKIDRTAKRNRHIRRVSEEEVTHKHRLFTWRGCKPKPDGGLSAPGENPEDQYTQKEVRPSLNLGIAAVTVEPNSGAVTVGLRNVAASVEPDITILREVSTQHDVAIIAAVTGRPTVNPGLAPSSPTSASVSALTASMAASTEGTPQRGSLIYDLKHLRRTSASPANKDKSKDKDRHRRLFKLSALLHDKFKSLVKNLTTAKRADTTISTTKHATKADSKSDSAPTTQHRAKKKEKEEDREDLKAEGISFTCGPKENKEQKEDLKCTKKPLNPKTTTTTTIHHKEKETEVETEATTETQKPHYNKCLDRKGHVVHDLPNEPIYIEPDNYSEQEYYELGPQHHDPTPPPPPCPSEATFFGNHIEIKRDVQTQQNTFTAKDVAALEVIVDLMKNTLSYEEKDIASVFQTNNYMALPHATKSIHPSNESTNAIQVHIAIPFDFQTGKKRSPLDPVRVRKVFSAKMSTPVDLEYQVHSFEGTVDPTTEQTVTTTSKSTTAAVSSHVSVEGALSPGMYLLVDKPKSGFALKPIKGKINLSDLKTRQVPATTASMSESKPTETREETKSIARVTLSKDFIAAFNKQLIQMYENVSRATLEHSNKPRNERQIWKSREIKAVTEEYTGDEEKYVFKRRIDWDAVKKYFGHDRVCNCKCKTDKAMCKACAASDAVIDELIFEFDNIGQYMKDHCTEIQTFFWMNPGGGQKLRDSVSRIDKSLADYYKRVRGKCQGRTCKTFTTYIDKRQLLVKTSKETRPDSLTHMNSELAVLADDLDKTVSLQACFNQKLIEEGDKFINILNKCIMKKSIEKRSNSPQSPPKKKLIKNVYSLDNINVNIICNPESSPSSESFEHTSSLAPRQDVTSSHLNDPLFDYVLAEPKHKKRKGLKKLFPRKSKKKFFTYYTSDYTKRPRLHFKRQVNYGMMTPLISDGGGAFWYDYIKPSTNEPRVARESKQDKSIQIAVVQKEANGAPKIQKIMDKSVRHPTSNALFMAVKTTPKRNFRDTETTIDYLTHNINQLLQLFGSLQDIETMNKNSNRSTMFLNHTAKLKDDQTSKIHTDSDKAALEKKSTKCIKKVKTKMHYKTDATTEKPTTTKLKAKTTTTTTQQTTLTTEHTEKQSQHDEKDVTLKEKQMQQNIKEPVLKEKQLEQHEKESELKEKQSEQNEKQFEQNYKPSELKDKQFEQNDKLTEIKDKQFEQNDKPSELKDKSFEQKDKQFEPNDKQSDQIDKPSELKEKPSELKDKQFELNDKPLEQIEKPSELKEKPFEQGDKQSEQNEKQSDLREKQFEQSEKQPDQIDKPTELRDKQPGQVDKQFEQNDKSSELKGKQFEQNDKTSEEIDKQFDPNDRSDGVTTSLDTHFDSLDTLESKIENGTSNCKTTNATKSTTAAPEPKKSDCCKQKCPPNPLNASDTIIIRDTTSLMMGGKSSKDKTTKLGSISTTISPANKSSLETTPTKKDEFADPKAPVFDEGETTSKVTTTSRSFLGKLKTATLKFFDSVTHRPKHPQKTVKTTTDTTTETTISTRAIDKISSTETDPMYFDDTQVTTRISPTIVIINEYDNQINSDILDDPNKDANGYRNLLLSIIQYETNKLNDEWHRIAYGDTEEVGLKRSVSQINRLPTTTTPTKSKKKPKPKQKVATAADEEYDVIEGMKALTNLEIPEPTAKTRKPAGLLNKIVNKMGIKVVAPEKKQAVKKPTLREVGSRKKLNRKRRLKLNSWKMEPSTMPDIEKACDSRRTPKTSQICDIQATIDHIKLLQKKVPKKAFEILVKNISCYKYKNVEHEFFIPYQKTGKRWDWIRNKRCLRLQVAKFIDDETELDDQFDVVRFDDDSSDSFDKYVKGDDGIYKIITRRKRGASLKALDVGLRNIPPLKPAENEIYIMVGDSITLDCVPYIPIASPNKFHWHAERKRMLTHDNVKVEGIKVTILNAEPKNMGSYTCSMDQAVQRQVQLIVMTIPEYDVVFMPVYKTEESCSYDDLKAIQELGPLMSKESRCGKTCSIRIDEPVCQRDRGTNSSLLRSTAVISMTPNHRVNCSLQCRRDIASSIVMLSAVNTPYLTDIADTNGHHEYHKLVSTLSPGKVDVVVNCPAGYYLLPESKVCSSCPPNTSSKRGDNTCSSCPRGTRAEPGASQCQTIKTPPRRYDWWWYPPCGYLVACCSVVFGCSMCIMLSVIVHIVSRDMDPVEVESSDGGRARTPKTATSVMAAYVHSHTRPLSPSRVILPRFFRPSLTSSRATDSQETKFELWKERNIPPPLPPIDFDI</sequence>
<feature type="compositionally biased region" description="Basic residues" evidence="1">
    <location>
        <begin position="98"/>
        <end position="121"/>
    </location>
</feature>
<protein>
    <submittedName>
        <fullName evidence="6">Uncharacterized protein LOC111349786</fullName>
    </submittedName>
</protein>
<dbReference type="SMART" id="SM00409">
    <property type="entry name" value="IG"/>
    <property type="match status" value="1"/>
</dbReference>
<keyword evidence="2" id="KW-0472">Membrane</keyword>
<evidence type="ECO:0000256" key="3">
    <source>
        <dbReference type="SAM" id="SignalP"/>
    </source>
</evidence>
<dbReference type="SUPFAM" id="SSF48726">
    <property type="entry name" value="Immunoglobulin"/>
    <property type="match status" value="1"/>
</dbReference>
<name>A0A9J7DT34_SPOLT</name>
<feature type="compositionally biased region" description="Basic and acidic residues" evidence="1">
    <location>
        <begin position="3264"/>
        <end position="3292"/>
    </location>
</feature>
<feature type="region of interest" description="Disordered" evidence="1">
    <location>
        <begin position="82"/>
        <end position="135"/>
    </location>
</feature>
<feature type="compositionally biased region" description="Basic residues" evidence="1">
    <location>
        <begin position="1261"/>
        <end position="1272"/>
    </location>
</feature>
<keyword evidence="3" id="KW-0732">Signal</keyword>
<dbReference type="RefSeq" id="XP_022816803.1">
    <property type="nucleotide sequence ID" value="XM_022961035.1"/>
</dbReference>
<organism evidence="5 6">
    <name type="scientific">Spodoptera litura</name>
    <name type="common">Asian cotton leafworm</name>
    <dbReference type="NCBI Taxonomy" id="69820"/>
    <lineage>
        <taxon>Eukaryota</taxon>
        <taxon>Metazoa</taxon>
        <taxon>Ecdysozoa</taxon>
        <taxon>Arthropoda</taxon>
        <taxon>Hexapoda</taxon>
        <taxon>Insecta</taxon>
        <taxon>Pterygota</taxon>
        <taxon>Neoptera</taxon>
        <taxon>Endopterygota</taxon>
        <taxon>Lepidoptera</taxon>
        <taxon>Glossata</taxon>
        <taxon>Ditrysia</taxon>
        <taxon>Noctuoidea</taxon>
        <taxon>Noctuidae</taxon>
        <taxon>Amphipyrinae</taxon>
        <taxon>Spodoptera</taxon>
    </lineage>
</organism>
<feature type="compositionally biased region" description="Low complexity" evidence="1">
    <location>
        <begin position="2398"/>
        <end position="2409"/>
    </location>
</feature>
<reference evidence="6" key="1">
    <citation type="submission" date="2025-08" db="UniProtKB">
        <authorList>
            <consortium name="RefSeq"/>
        </authorList>
    </citation>
    <scope>IDENTIFICATION</scope>
    <source>
        <strain evidence="6">Ishihara</strain>
        <tissue evidence="6">Whole body</tissue>
    </source>
</reference>
<dbReference type="KEGG" id="sliu:111349786"/>
<feature type="region of interest" description="Disordered" evidence="1">
    <location>
        <begin position="1973"/>
        <end position="2001"/>
    </location>
</feature>
<evidence type="ECO:0000313" key="5">
    <source>
        <dbReference type="Proteomes" id="UP000301870"/>
    </source>
</evidence>
<feature type="domain" description="Ig-like" evidence="4">
    <location>
        <begin position="3995"/>
        <end position="4076"/>
    </location>
</feature>
<dbReference type="InterPro" id="IPR036179">
    <property type="entry name" value="Ig-like_dom_sf"/>
</dbReference>
<feature type="transmembrane region" description="Helical" evidence="2">
    <location>
        <begin position="4270"/>
        <end position="4299"/>
    </location>
</feature>
<feature type="compositionally biased region" description="Polar residues" evidence="1">
    <location>
        <begin position="1149"/>
        <end position="1159"/>
    </location>
</feature>
<feature type="compositionally biased region" description="Polar residues" evidence="1">
    <location>
        <begin position="4231"/>
        <end position="4246"/>
    </location>
</feature>
<feature type="compositionally biased region" description="Basic and acidic residues" evidence="1">
    <location>
        <begin position="3482"/>
        <end position="3494"/>
    </location>
</feature>
<dbReference type="OrthoDB" id="439917at2759"/>
<accession>A0A9J7DT34</accession>
<feature type="compositionally biased region" description="Basic residues" evidence="1">
    <location>
        <begin position="3752"/>
        <end position="3761"/>
    </location>
</feature>
<feature type="region of interest" description="Disordered" evidence="1">
    <location>
        <begin position="293"/>
        <end position="314"/>
    </location>
</feature>
<keyword evidence="2" id="KW-1133">Transmembrane helix</keyword>
<dbReference type="InterPro" id="IPR003599">
    <property type="entry name" value="Ig_sub"/>
</dbReference>
<feature type="region of interest" description="Disordered" evidence="1">
    <location>
        <begin position="3221"/>
        <end position="3525"/>
    </location>
</feature>
<dbReference type="Proteomes" id="UP000301870">
    <property type="component" value="Chromosome 10"/>
</dbReference>
<feature type="compositionally biased region" description="Polar residues" evidence="1">
    <location>
        <begin position="2671"/>
        <end position="2681"/>
    </location>
</feature>
<feature type="region of interest" description="Disordered" evidence="1">
    <location>
        <begin position="1261"/>
        <end position="1292"/>
    </location>
</feature>
<feature type="region of interest" description="Disordered" evidence="1">
    <location>
        <begin position="504"/>
        <end position="526"/>
    </location>
</feature>
<evidence type="ECO:0000259" key="4">
    <source>
        <dbReference type="PROSITE" id="PS50835"/>
    </source>
</evidence>
<feature type="compositionally biased region" description="Basic and acidic residues" evidence="1">
    <location>
        <begin position="2384"/>
        <end position="2395"/>
    </location>
</feature>
<feature type="compositionally biased region" description="Polar residues" evidence="1">
    <location>
        <begin position="1982"/>
        <end position="2001"/>
    </location>
</feature>
<evidence type="ECO:0000256" key="1">
    <source>
        <dbReference type="SAM" id="MobiDB-lite"/>
    </source>
</evidence>
<feature type="region of interest" description="Disordered" evidence="1">
    <location>
        <begin position="2671"/>
        <end position="2691"/>
    </location>
</feature>
<dbReference type="SMART" id="SM01411">
    <property type="entry name" value="Ephrin_rec_like"/>
    <property type="match status" value="1"/>
</dbReference>
<feature type="signal peptide" evidence="3">
    <location>
        <begin position="1"/>
        <end position="18"/>
    </location>
</feature>
<feature type="compositionally biased region" description="Polar residues" evidence="1">
    <location>
        <begin position="3558"/>
        <end position="3577"/>
    </location>
</feature>
<feature type="region of interest" description="Disordered" evidence="1">
    <location>
        <begin position="152"/>
        <end position="182"/>
    </location>
</feature>
<feature type="compositionally biased region" description="Basic and acidic residues" evidence="1">
    <location>
        <begin position="3237"/>
        <end position="3256"/>
    </location>
</feature>
<feature type="compositionally biased region" description="Low complexity" evidence="1">
    <location>
        <begin position="3221"/>
        <end position="3236"/>
    </location>
</feature>
<keyword evidence="2" id="KW-0812">Transmembrane</keyword>
<feature type="region of interest" description="Disordered" evidence="1">
    <location>
        <begin position="1794"/>
        <end position="1818"/>
    </location>
</feature>
<proteinExistence type="predicted"/>
<dbReference type="InterPro" id="IPR007110">
    <property type="entry name" value="Ig-like_dom"/>
</dbReference>
<gene>
    <name evidence="6" type="primary">LOC111349786</name>
</gene>
<dbReference type="GeneID" id="111349786"/>
<evidence type="ECO:0000256" key="2">
    <source>
        <dbReference type="SAM" id="Phobius"/>
    </source>
</evidence>
<dbReference type="PROSITE" id="PS50835">
    <property type="entry name" value="IG_LIKE"/>
    <property type="match status" value="1"/>
</dbReference>
<feature type="chain" id="PRO_5039937467" evidence="3">
    <location>
        <begin position="19"/>
        <end position="4387"/>
    </location>
</feature>
<feature type="region of interest" description="Disordered" evidence="1">
    <location>
        <begin position="2268"/>
        <end position="2305"/>
    </location>
</feature>
<feature type="compositionally biased region" description="Basic and acidic residues" evidence="1">
    <location>
        <begin position="3299"/>
        <end position="3474"/>
    </location>
</feature>
<feature type="compositionally biased region" description="Polar residues" evidence="1">
    <location>
        <begin position="1132"/>
        <end position="1141"/>
    </location>
</feature>